<dbReference type="InterPro" id="IPR011701">
    <property type="entry name" value="MFS"/>
</dbReference>
<feature type="transmembrane region" description="Helical" evidence="7">
    <location>
        <begin position="614"/>
        <end position="633"/>
    </location>
</feature>
<proteinExistence type="inferred from homology"/>
<comment type="similarity">
    <text evidence="2">Belongs to the major facilitator superfamily. Monocarboxylate porter (TC 2.A.1.13) family.</text>
</comment>
<reference evidence="9 10" key="1">
    <citation type="submission" date="2015-02" db="EMBL/GenBank/DDBJ databases">
        <title>Draft genome sequence of Aspergillus parasiticus SU-1.</title>
        <authorList>
            <person name="Yu J."/>
            <person name="Fedorova N."/>
            <person name="Yin Y."/>
            <person name="Losada L."/>
            <person name="Zafar N."/>
            <person name="Taujale R."/>
            <person name="Ehrlich K.C."/>
            <person name="Bhatnagar D."/>
            <person name="Cleveland T.E."/>
            <person name="Bennett J.W."/>
            <person name="Nierman W.C."/>
        </authorList>
    </citation>
    <scope>NUCLEOTIDE SEQUENCE [LARGE SCALE GENOMIC DNA]</scope>
    <source>
        <strain evidence="10">ATCC 56775 / NRRL 5862 / SRRC 143 / SU-1</strain>
    </source>
</reference>
<dbReference type="PANTHER" id="PTHR11360">
    <property type="entry name" value="MONOCARBOXYLATE TRANSPORTER"/>
    <property type="match status" value="1"/>
</dbReference>
<feature type="transmembrane region" description="Helical" evidence="7">
    <location>
        <begin position="376"/>
        <end position="404"/>
    </location>
</feature>
<comment type="caution">
    <text evidence="9">The sequence shown here is derived from an EMBL/GenBank/DDBJ whole genome shotgun (WGS) entry which is preliminary data.</text>
</comment>
<keyword evidence="6 7" id="KW-0472">Membrane</keyword>
<evidence type="ECO:0000256" key="4">
    <source>
        <dbReference type="ARBA" id="ARBA00022692"/>
    </source>
</evidence>
<dbReference type="InterPro" id="IPR050327">
    <property type="entry name" value="Proton-linked_MCT"/>
</dbReference>
<gene>
    <name evidence="9" type="ORF">P875_00108814</name>
</gene>
<dbReference type="AlphaFoldDB" id="A0A0F0IJI4"/>
<evidence type="ECO:0000256" key="6">
    <source>
        <dbReference type="ARBA" id="ARBA00023136"/>
    </source>
</evidence>
<dbReference type="GO" id="GO:0022857">
    <property type="term" value="F:transmembrane transporter activity"/>
    <property type="evidence" value="ECO:0007669"/>
    <property type="project" value="InterPro"/>
</dbReference>
<protein>
    <submittedName>
        <fullName evidence="9">Major Facilitator Superfamily protein</fullName>
    </submittedName>
</protein>
<keyword evidence="5 7" id="KW-1133">Transmembrane helix</keyword>
<dbReference type="InterPro" id="IPR036866">
    <property type="entry name" value="RibonucZ/Hydroxyglut_hydro"/>
</dbReference>
<feature type="domain" description="Major facilitator superfamily (MFS) profile" evidence="8">
    <location>
        <begin position="375"/>
        <end position="762"/>
    </location>
</feature>
<name>A0A0F0IJI4_ASPPU</name>
<organism evidence="9 10">
    <name type="scientific">Aspergillus parasiticus (strain ATCC 56775 / NRRL 5862 / SRRC 143 / SU-1)</name>
    <dbReference type="NCBI Taxonomy" id="1403190"/>
    <lineage>
        <taxon>Eukaryota</taxon>
        <taxon>Fungi</taxon>
        <taxon>Dikarya</taxon>
        <taxon>Ascomycota</taxon>
        <taxon>Pezizomycotina</taxon>
        <taxon>Eurotiomycetes</taxon>
        <taxon>Eurotiomycetidae</taxon>
        <taxon>Eurotiales</taxon>
        <taxon>Aspergillaceae</taxon>
        <taxon>Aspergillus</taxon>
        <taxon>Aspergillus subgen. Circumdati</taxon>
    </lineage>
</organism>
<feature type="transmembrane region" description="Helical" evidence="7">
    <location>
        <begin position="535"/>
        <end position="559"/>
    </location>
</feature>
<keyword evidence="3" id="KW-0813">Transport</keyword>
<dbReference type="GO" id="GO:0016020">
    <property type="term" value="C:membrane"/>
    <property type="evidence" value="ECO:0007669"/>
    <property type="project" value="UniProtKB-SubCell"/>
</dbReference>
<feature type="transmembrane region" description="Helical" evidence="7">
    <location>
        <begin position="740"/>
        <end position="758"/>
    </location>
</feature>
<dbReference type="Gene3D" id="1.20.1250.20">
    <property type="entry name" value="MFS general substrate transporter like domains"/>
    <property type="match status" value="2"/>
</dbReference>
<evidence type="ECO:0000256" key="2">
    <source>
        <dbReference type="ARBA" id="ARBA00006727"/>
    </source>
</evidence>
<dbReference type="Pfam" id="PF07690">
    <property type="entry name" value="MFS_1"/>
    <property type="match status" value="1"/>
</dbReference>
<feature type="transmembrane region" description="Helical" evidence="7">
    <location>
        <begin position="503"/>
        <end position="523"/>
    </location>
</feature>
<feature type="transmembrane region" description="Helical" evidence="7">
    <location>
        <begin position="645"/>
        <end position="663"/>
    </location>
</feature>
<dbReference type="Pfam" id="PF12706">
    <property type="entry name" value="Lactamase_B_2"/>
    <property type="match status" value="1"/>
</dbReference>
<dbReference type="Proteomes" id="UP000033540">
    <property type="component" value="Unassembled WGS sequence"/>
</dbReference>
<evidence type="ECO:0000256" key="5">
    <source>
        <dbReference type="ARBA" id="ARBA00022989"/>
    </source>
</evidence>
<keyword evidence="4 7" id="KW-0812">Transmembrane</keyword>
<dbReference type="Gene3D" id="3.60.15.10">
    <property type="entry name" value="Ribonuclease Z/Hydroxyacylglutathione hydrolase-like"/>
    <property type="match status" value="1"/>
</dbReference>
<feature type="transmembrane region" description="Helical" evidence="7">
    <location>
        <begin position="669"/>
        <end position="694"/>
    </location>
</feature>
<evidence type="ECO:0000256" key="1">
    <source>
        <dbReference type="ARBA" id="ARBA00004141"/>
    </source>
</evidence>
<feature type="transmembrane region" description="Helical" evidence="7">
    <location>
        <begin position="471"/>
        <end position="491"/>
    </location>
</feature>
<sequence length="770" mass="83848">MKDTTLEWFGATTFRLRIRGVTIFLDTWLDRPSVLPVYLAVDQVTDADYIFISHAHFDHLPGADRIAINTGATVIANGEAINCLRQAGVPEEQLLPVSGGERIPLFTREIRDKAKGNVALRAPGPPGGPVFPVHELAALSVEVWPSLHCLMPSGHPEIIDTGTVYTGAATPFTCTLDITLGMKHGLLRLGELMPVEKQSEGQRAFVEYVSDRKRNVFSHCDGGQLMYNFLVEGKALLWSAHLGGYEGILKDLKPKPDVAILGIAGRANLNGKPFDGSAAEFAVQEIQWLESPSQVIWCLHDESCIPPYRIDTLAATAAVEKETESKVLHLTHAEVYSSHYREQQPFEKSDIGTSTEIPIIQQDTTHSDFPEGGRQAWLVVFGAWCALFCTFGLVTCIGVFLEYYKNGPLENYTASQISWITSVQVFLQVGSSILWGRLYDSYGPRWLLLLGTPLYCFGLMMTSLSQQYYQIFISQAILSSIGSGAVFNASLTSTTAWFHKRRGTIFGIVNSGSSLAGVVLPIMMTRLFQSIGFSWTLRVLGFMFLALCSIACATVKTRLPPNRRPISVTDYIRPLRELKMVLTVLGGFLYFWGMFLPLNYIIIQAQANGISPTLAPYLLPIINAVSLIGRLLMGVAADRFGRFNCIIAITAMSGTTTLALWIPGSTSTAAVIIYAVCFGLGSGGYVTVFPSCVTQISDFEEIGTRLGIAQLINAFGALTGSPLGGALIRGQDSGTDFLGLQVFCGVSMIASAVAFGAARYTQVGMQMANV</sequence>
<dbReference type="CDD" id="cd17352">
    <property type="entry name" value="MFS_MCT_SLC16"/>
    <property type="match status" value="1"/>
</dbReference>
<dbReference type="EMBL" id="JZEE01000155">
    <property type="protein sequence ID" value="KJK67944.1"/>
    <property type="molecule type" value="Genomic_DNA"/>
</dbReference>
<feature type="transmembrane region" description="Helical" evidence="7">
    <location>
        <begin position="447"/>
        <end position="465"/>
    </location>
</feature>
<dbReference type="OrthoDB" id="5667at2759"/>
<dbReference type="PANTHER" id="PTHR11360:SF224">
    <property type="entry name" value="MAJOR FACILITATOR SUPERFAMILY (MFS) PROFILE DOMAIN-CONTAINING PROTEIN-RELATED"/>
    <property type="match status" value="1"/>
</dbReference>
<dbReference type="SUPFAM" id="SSF56281">
    <property type="entry name" value="Metallo-hydrolase/oxidoreductase"/>
    <property type="match status" value="2"/>
</dbReference>
<evidence type="ECO:0000313" key="10">
    <source>
        <dbReference type="Proteomes" id="UP000033540"/>
    </source>
</evidence>
<dbReference type="SUPFAM" id="SSF103473">
    <property type="entry name" value="MFS general substrate transporter"/>
    <property type="match status" value="1"/>
</dbReference>
<evidence type="ECO:0000256" key="7">
    <source>
        <dbReference type="SAM" id="Phobius"/>
    </source>
</evidence>
<evidence type="ECO:0000256" key="3">
    <source>
        <dbReference type="ARBA" id="ARBA00022448"/>
    </source>
</evidence>
<comment type="subcellular location">
    <subcellularLocation>
        <location evidence="1">Membrane</location>
        <topology evidence="1">Multi-pass membrane protein</topology>
    </subcellularLocation>
</comment>
<dbReference type="InterPro" id="IPR001279">
    <property type="entry name" value="Metallo-B-lactamas"/>
</dbReference>
<evidence type="ECO:0000313" key="9">
    <source>
        <dbReference type="EMBL" id="KJK67944.1"/>
    </source>
</evidence>
<accession>A0A0F0IJI4</accession>
<dbReference type="InterPro" id="IPR020846">
    <property type="entry name" value="MFS_dom"/>
</dbReference>
<dbReference type="PROSITE" id="PS50850">
    <property type="entry name" value="MFS"/>
    <property type="match status" value="1"/>
</dbReference>
<dbReference type="InterPro" id="IPR036259">
    <property type="entry name" value="MFS_trans_sf"/>
</dbReference>
<feature type="transmembrane region" description="Helical" evidence="7">
    <location>
        <begin position="580"/>
        <end position="602"/>
    </location>
</feature>
<feature type="transmembrane region" description="Helical" evidence="7">
    <location>
        <begin position="706"/>
        <end position="728"/>
    </location>
</feature>
<evidence type="ECO:0000259" key="8">
    <source>
        <dbReference type="PROSITE" id="PS50850"/>
    </source>
</evidence>